<dbReference type="Pfam" id="PF00339">
    <property type="entry name" value="Arrestin_N"/>
    <property type="match status" value="1"/>
</dbReference>
<dbReference type="InterPro" id="IPR014756">
    <property type="entry name" value="Ig_E-set"/>
</dbReference>
<gene>
    <name evidence="3" type="ORF">PENTCL1PPCAC_8893</name>
</gene>
<protein>
    <recommendedName>
        <fullName evidence="2">Arrestin-like N-terminal domain-containing protein</fullName>
    </recommendedName>
</protein>
<proteinExistence type="inferred from homology"/>
<sequence length="364" mass="40149">SLLLTRRIPSGIEMVTAPRVEVSTEQDVHLPGSHVKGTLRVHSTSAIQGDAIHARFVGRAQAQFEGDYKRRFSNLRTIVDQSLEVWKYRSLGELLGLNEHKDPEEPSSHSISNQTRFPFCFRIPDTAPTSLAVPGVPVTIRYSIEFRILNSSTVSLYYEHPVVVVRPVCVSRPIPQGRTSHSKVIQLPGGRSILLELSLGKTVLTSADEIDAQITVVNRWKESLKFLRLFLITKVETTGRSITEGGEETTKSFVVEHHGVGLPADKPKIAVGESYSLKPVHNVPGLNPDADLPHFLELTHSICLEAGRSKSLVLARLQVPVTIVTSFVEIAPTKQTEKEDLLIDLSSSAPNTNPFLSPHFDLLA</sequence>
<feature type="domain" description="Arrestin-like N-terminal" evidence="2">
    <location>
        <begin position="20"/>
        <end position="168"/>
    </location>
</feature>
<dbReference type="PANTHER" id="PTHR11188">
    <property type="entry name" value="ARRESTIN DOMAIN CONTAINING PROTEIN"/>
    <property type="match status" value="1"/>
</dbReference>
<dbReference type="InterPro" id="IPR011021">
    <property type="entry name" value="Arrestin-like_N"/>
</dbReference>
<accession>A0AAV5SUC0</accession>
<dbReference type="SUPFAM" id="SSF81296">
    <property type="entry name" value="E set domains"/>
    <property type="match status" value="1"/>
</dbReference>
<dbReference type="GO" id="GO:0005737">
    <property type="term" value="C:cytoplasm"/>
    <property type="evidence" value="ECO:0007669"/>
    <property type="project" value="TreeGrafter"/>
</dbReference>
<evidence type="ECO:0000256" key="1">
    <source>
        <dbReference type="ARBA" id="ARBA00005298"/>
    </source>
</evidence>
<evidence type="ECO:0000313" key="3">
    <source>
        <dbReference type="EMBL" id="GMS86718.1"/>
    </source>
</evidence>
<dbReference type="InterPro" id="IPR050357">
    <property type="entry name" value="Arrestin_domain-protein"/>
</dbReference>
<keyword evidence="4" id="KW-1185">Reference proteome</keyword>
<organism evidence="3 4">
    <name type="scientific">Pristionchus entomophagus</name>
    <dbReference type="NCBI Taxonomy" id="358040"/>
    <lineage>
        <taxon>Eukaryota</taxon>
        <taxon>Metazoa</taxon>
        <taxon>Ecdysozoa</taxon>
        <taxon>Nematoda</taxon>
        <taxon>Chromadorea</taxon>
        <taxon>Rhabditida</taxon>
        <taxon>Rhabditina</taxon>
        <taxon>Diplogasteromorpha</taxon>
        <taxon>Diplogasteroidea</taxon>
        <taxon>Neodiplogasteridae</taxon>
        <taxon>Pristionchus</taxon>
    </lineage>
</organism>
<dbReference type="GO" id="GO:0015031">
    <property type="term" value="P:protein transport"/>
    <property type="evidence" value="ECO:0007669"/>
    <property type="project" value="TreeGrafter"/>
</dbReference>
<dbReference type="EMBL" id="BTSX01000002">
    <property type="protein sequence ID" value="GMS86718.1"/>
    <property type="molecule type" value="Genomic_DNA"/>
</dbReference>
<comment type="similarity">
    <text evidence="1">Belongs to the arrestin family.</text>
</comment>
<dbReference type="PANTHER" id="PTHR11188:SF173">
    <property type="entry name" value="PROTEIN TTM-2"/>
    <property type="match status" value="1"/>
</dbReference>
<dbReference type="Proteomes" id="UP001432027">
    <property type="component" value="Unassembled WGS sequence"/>
</dbReference>
<reference evidence="3" key="1">
    <citation type="submission" date="2023-10" db="EMBL/GenBank/DDBJ databases">
        <title>Genome assembly of Pristionchus species.</title>
        <authorList>
            <person name="Yoshida K."/>
            <person name="Sommer R.J."/>
        </authorList>
    </citation>
    <scope>NUCLEOTIDE SEQUENCE</scope>
    <source>
        <strain evidence="3">RS0144</strain>
    </source>
</reference>
<comment type="caution">
    <text evidence="3">The sequence shown here is derived from an EMBL/GenBank/DDBJ whole genome shotgun (WGS) entry which is preliminary data.</text>
</comment>
<dbReference type="Gene3D" id="2.60.40.640">
    <property type="match status" value="1"/>
</dbReference>
<evidence type="ECO:0000313" key="4">
    <source>
        <dbReference type="Proteomes" id="UP001432027"/>
    </source>
</evidence>
<dbReference type="InterPro" id="IPR014752">
    <property type="entry name" value="Arrestin-like_C"/>
</dbReference>
<feature type="non-terminal residue" evidence="3">
    <location>
        <position position="1"/>
    </location>
</feature>
<evidence type="ECO:0000259" key="2">
    <source>
        <dbReference type="Pfam" id="PF00339"/>
    </source>
</evidence>
<name>A0AAV5SUC0_9BILA</name>
<dbReference type="AlphaFoldDB" id="A0AAV5SUC0"/>